<gene>
    <name evidence="4" type="ORF">KIW84_050877</name>
</gene>
<keyword evidence="1" id="KW-0862">Zinc</keyword>
<dbReference type="Gramene" id="Psat05G0087700-T1">
    <property type="protein sequence ID" value="KAI5403470.1"/>
    <property type="gene ID" value="KIW84_050877"/>
</dbReference>
<dbReference type="GO" id="GO:0008270">
    <property type="term" value="F:zinc ion binding"/>
    <property type="evidence" value="ECO:0007669"/>
    <property type="project" value="UniProtKB-KW"/>
</dbReference>
<keyword evidence="1" id="KW-0479">Metal-binding</keyword>
<keyword evidence="1" id="KW-0863">Zinc-finger</keyword>
<dbReference type="Proteomes" id="UP001058974">
    <property type="component" value="Chromosome 5"/>
</dbReference>
<feature type="domain" description="CCHC-type" evidence="3">
    <location>
        <begin position="121"/>
        <end position="135"/>
    </location>
</feature>
<sequence length="180" mass="21200">MMGVDEFLYWHINVDRFFDVTGVPENKQVKMAAIRLKSTTNVWWDKLIVQRQRKRLVRTWRRMKQLILKRFELECDKEKSAATRDSNSENKGTSNPSSVQWGKKLFQRQKNPYVKPTGYTCYHCNGRGHISSVCPTWIVDVVAEEREKEEDREGPTIENDEYEGVEFAEEESDESVNFTL</sequence>
<keyword evidence="5" id="KW-1185">Reference proteome</keyword>
<dbReference type="GO" id="GO:0003676">
    <property type="term" value="F:nucleic acid binding"/>
    <property type="evidence" value="ECO:0007669"/>
    <property type="project" value="InterPro"/>
</dbReference>
<protein>
    <recommendedName>
        <fullName evidence="3">CCHC-type domain-containing protein</fullName>
    </recommendedName>
</protein>
<name>A0A9D4WKH4_PEA</name>
<comment type="caution">
    <text evidence="4">The sequence shown here is derived from an EMBL/GenBank/DDBJ whole genome shotgun (WGS) entry which is preliminary data.</text>
</comment>
<dbReference type="SUPFAM" id="SSF57756">
    <property type="entry name" value="Retrovirus zinc finger-like domains"/>
    <property type="match status" value="1"/>
</dbReference>
<proteinExistence type="predicted"/>
<evidence type="ECO:0000313" key="4">
    <source>
        <dbReference type="EMBL" id="KAI5403470.1"/>
    </source>
</evidence>
<accession>A0A9D4WKH4</accession>
<evidence type="ECO:0000256" key="2">
    <source>
        <dbReference type="SAM" id="MobiDB-lite"/>
    </source>
</evidence>
<dbReference type="EMBL" id="JAMSHJ010000005">
    <property type="protein sequence ID" value="KAI5403470.1"/>
    <property type="molecule type" value="Genomic_DNA"/>
</dbReference>
<dbReference type="InterPro" id="IPR036875">
    <property type="entry name" value="Znf_CCHC_sf"/>
</dbReference>
<dbReference type="AlphaFoldDB" id="A0A9D4WKH4"/>
<feature type="compositionally biased region" description="Polar residues" evidence="2">
    <location>
        <begin position="89"/>
        <end position="100"/>
    </location>
</feature>
<evidence type="ECO:0000313" key="5">
    <source>
        <dbReference type="Proteomes" id="UP001058974"/>
    </source>
</evidence>
<reference evidence="4 5" key="1">
    <citation type="journal article" date="2022" name="Nat. Genet.">
        <title>Improved pea reference genome and pan-genome highlight genomic features and evolutionary characteristics.</title>
        <authorList>
            <person name="Yang T."/>
            <person name="Liu R."/>
            <person name="Luo Y."/>
            <person name="Hu S."/>
            <person name="Wang D."/>
            <person name="Wang C."/>
            <person name="Pandey M.K."/>
            <person name="Ge S."/>
            <person name="Xu Q."/>
            <person name="Li N."/>
            <person name="Li G."/>
            <person name="Huang Y."/>
            <person name="Saxena R.K."/>
            <person name="Ji Y."/>
            <person name="Li M."/>
            <person name="Yan X."/>
            <person name="He Y."/>
            <person name="Liu Y."/>
            <person name="Wang X."/>
            <person name="Xiang C."/>
            <person name="Varshney R.K."/>
            <person name="Ding H."/>
            <person name="Gao S."/>
            <person name="Zong X."/>
        </authorList>
    </citation>
    <scope>NUCLEOTIDE SEQUENCE [LARGE SCALE GENOMIC DNA]</scope>
    <source>
        <strain evidence="4 5">cv. Zhongwan 6</strain>
    </source>
</reference>
<dbReference type="Gene3D" id="4.10.60.10">
    <property type="entry name" value="Zinc finger, CCHC-type"/>
    <property type="match status" value="1"/>
</dbReference>
<dbReference type="SMART" id="SM00343">
    <property type="entry name" value="ZnF_C2HC"/>
    <property type="match status" value="1"/>
</dbReference>
<evidence type="ECO:0000256" key="1">
    <source>
        <dbReference type="PROSITE-ProRule" id="PRU00047"/>
    </source>
</evidence>
<dbReference type="InterPro" id="IPR001878">
    <property type="entry name" value="Znf_CCHC"/>
</dbReference>
<feature type="compositionally biased region" description="Basic and acidic residues" evidence="2">
    <location>
        <begin position="79"/>
        <end position="88"/>
    </location>
</feature>
<organism evidence="4 5">
    <name type="scientific">Pisum sativum</name>
    <name type="common">Garden pea</name>
    <name type="synonym">Lathyrus oleraceus</name>
    <dbReference type="NCBI Taxonomy" id="3888"/>
    <lineage>
        <taxon>Eukaryota</taxon>
        <taxon>Viridiplantae</taxon>
        <taxon>Streptophyta</taxon>
        <taxon>Embryophyta</taxon>
        <taxon>Tracheophyta</taxon>
        <taxon>Spermatophyta</taxon>
        <taxon>Magnoliopsida</taxon>
        <taxon>eudicotyledons</taxon>
        <taxon>Gunneridae</taxon>
        <taxon>Pentapetalae</taxon>
        <taxon>rosids</taxon>
        <taxon>fabids</taxon>
        <taxon>Fabales</taxon>
        <taxon>Fabaceae</taxon>
        <taxon>Papilionoideae</taxon>
        <taxon>50 kb inversion clade</taxon>
        <taxon>NPAAA clade</taxon>
        <taxon>Hologalegina</taxon>
        <taxon>IRL clade</taxon>
        <taxon>Fabeae</taxon>
        <taxon>Lathyrus</taxon>
    </lineage>
</organism>
<dbReference type="PROSITE" id="PS50158">
    <property type="entry name" value="ZF_CCHC"/>
    <property type="match status" value="1"/>
</dbReference>
<feature type="region of interest" description="Disordered" evidence="2">
    <location>
        <begin position="79"/>
        <end position="101"/>
    </location>
</feature>
<evidence type="ECO:0000259" key="3">
    <source>
        <dbReference type="PROSITE" id="PS50158"/>
    </source>
</evidence>